<accession>A0A2W1LXU1</accession>
<evidence type="ECO:0008006" key="5">
    <source>
        <dbReference type="Google" id="ProtNLM"/>
    </source>
</evidence>
<feature type="transmembrane region" description="Helical" evidence="1">
    <location>
        <begin position="284"/>
        <end position="304"/>
    </location>
</feature>
<keyword evidence="1" id="KW-0812">Transmembrane</keyword>
<dbReference type="AlphaFoldDB" id="A0A2W1LXU1"/>
<feature type="chain" id="PRO_5015899861" description="Glucodextranase-like C-terminal domain-containing protein" evidence="2">
    <location>
        <begin position="22"/>
        <end position="325"/>
    </location>
</feature>
<dbReference type="Proteomes" id="UP000249522">
    <property type="component" value="Unassembled WGS sequence"/>
</dbReference>
<protein>
    <recommendedName>
        <fullName evidence="5">Glucodextranase-like C-terminal domain-containing protein</fullName>
    </recommendedName>
</protein>
<keyword evidence="1" id="KW-1133">Transmembrane helix</keyword>
<comment type="caution">
    <text evidence="3">The sequence shown here is derived from an EMBL/GenBank/DDBJ whole genome shotgun (WGS) entry which is preliminary data.</text>
</comment>
<dbReference type="RefSeq" id="WP_111145916.1">
    <property type="nucleotide sequence ID" value="NZ_QKRB01000037.1"/>
</dbReference>
<dbReference type="OrthoDB" id="9838866at2"/>
<name>A0A2W1LXU1_9BACL</name>
<keyword evidence="2" id="KW-0732">Signal</keyword>
<keyword evidence="1" id="KW-0472">Membrane</keyword>
<keyword evidence="4" id="KW-1185">Reference proteome</keyword>
<evidence type="ECO:0000256" key="2">
    <source>
        <dbReference type="SAM" id="SignalP"/>
    </source>
</evidence>
<evidence type="ECO:0000256" key="1">
    <source>
        <dbReference type="SAM" id="Phobius"/>
    </source>
</evidence>
<evidence type="ECO:0000313" key="4">
    <source>
        <dbReference type="Proteomes" id="UP000249522"/>
    </source>
</evidence>
<organism evidence="3 4">
    <name type="scientific">Paenibacillus sambharensis</name>
    <dbReference type="NCBI Taxonomy" id="1803190"/>
    <lineage>
        <taxon>Bacteria</taxon>
        <taxon>Bacillati</taxon>
        <taxon>Bacillota</taxon>
        <taxon>Bacilli</taxon>
        <taxon>Bacillales</taxon>
        <taxon>Paenibacillaceae</taxon>
        <taxon>Paenibacillus</taxon>
    </lineage>
</organism>
<proteinExistence type="predicted"/>
<dbReference type="EMBL" id="QKRB01000037">
    <property type="protein sequence ID" value="PZD96511.1"/>
    <property type="molecule type" value="Genomic_DNA"/>
</dbReference>
<gene>
    <name evidence="3" type="ORF">DNH61_06800</name>
</gene>
<feature type="signal peptide" evidence="2">
    <location>
        <begin position="1"/>
        <end position="21"/>
    </location>
</feature>
<reference evidence="3 4" key="1">
    <citation type="submission" date="2018-06" db="EMBL/GenBank/DDBJ databases">
        <title>Paenibacillus imtechensis sp. nov.</title>
        <authorList>
            <person name="Pinnaka A.K."/>
            <person name="Singh H."/>
            <person name="Kaur M."/>
        </authorList>
    </citation>
    <scope>NUCLEOTIDE SEQUENCE [LARGE SCALE GENOMIC DNA]</scope>
    <source>
        <strain evidence="3 4">SMB1</strain>
    </source>
</reference>
<evidence type="ECO:0000313" key="3">
    <source>
        <dbReference type="EMBL" id="PZD96511.1"/>
    </source>
</evidence>
<sequence>MRNKVLILMICTLLLAGSSSAVVSGEEAGSAAAPNLVTVDTIDLDIHKETTGQFTSLYTYENPFKGQDTSKGVTIEFMAVPTWEPAPLGTIFSIMGSGDYDGRLYFTPASYLGYNAANFGGYFDANIKDYLLVEDYIKEQASIKIEIVPTGFKVFANGELAYDQSILDDELRAAGDFKGTSDFTPVLNWIANADTLHFGYGSWWNNVNADEAYVQLSDIRFGLADGTVLLDKFVVDEALIQEAVESSESISMKSKVSLTIPAYTGELTSALAGTKAVDYEGFSVIPIVLIIVAVILILAILIIVRVTKPAIFKRHPVKLRKSGVE</sequence>